<dbReference type="PANTHER" id="PTHR43427">
    <property type="entry name" value="CHLORIDE CHANNEL PROTEIN CLC-E"/>
    <property type="match status" value="1"/>
</dbReference>
<evidence type="ECO:0000256" key="10">
    <source>
        <dbReference type="SAM" id="MobiDB-lite"/>
    </source>
</evidence>
<organism evidence="12 13">
    <name type="scientific">Jatrophihabitans telluris</name>
    <dbReference type="NCBI Taxonomy" id="2038343"/>
    <lineage>
        <taxon>Bacteria</taxon>
        <taxon>Bacillati</taxon>
        <taxon>Actinomycetota</taxon>
        <taxon>Actinomycetes</taxon>
        <taxon>Jatrophihabitantales</taxon>
        <taxon>Jatrophihabitantaceae</taxon>
        <taxon>Jatrophihabitans</taxon>
    </lineage>
</organism>
<gene>
    <name evidence="12" type="ORF">M6D93_12095</name>
</gene>
<feature type="transmembrane region" description="Helical" evidence="11">
    <location>
        <begin position="330"/>
        <end position="355"/>
    </location>
</feature>
<feature type="transmembrane region" description="Helical" evidence="11">
    <location>
        <begin position="390"/>
        <end position="417"/>
    </location>
</feature>
<feature type="transmembrane region" description="Helical" evidence="11">
    <location>
        <begin position="298"/>
        <end position="318"/>
    </location>
</feature>
<feature type="transmembrane region" description="Helical" evidence="11">
    <location>
        <begin position="48"/>
        <end position="73"/>
    </location>
</feature>
<keyword evidence="6 11" id="KW-0472">Membrane</keyword>
<feature type="transmembrane region" description="Helical" evidence="11">
    <location>
        <begin position="362"/>
        <end position="384"/>
    </location>
</feature>
<evidence type="ECO:0000256" key="3">
    <source>
        <dbReference type="ARBA" id="ARBA00022692"/>
    </source>
</evidence>
<reference evidence="12" key="2">
    <citation type="submission" date="2022-05" db="EMBL/GenBank/DDBJ databases">
        <authorList>
            <person name="Kim J.-S."/>
            <person name="Lee K."/>
            <person name="Suh M."/>
            <person name="Eom M."/>
            <person name="Kim J.-S."/>
            <person name="Kim D.-S."/>
            <person name="Ko S.-H."/>
            <person name="Shin Y."/>
            <person name="Lee J.-S."/>
        </authorList>
    </citation>
    <scope>NUCLEOTIDE SEQUENCE</scope>
    <source>
        <strain evidence="12">N237</strain>
    </source>
</reference>
<feature type="region of interest" description="Disordered" evidence="10">
    <location>
        <begin position="457"/>
        <end position="477"/>
    </location>
</feature>
<accession>A0ABY4QTQ7</accession>
<feature type="transmembrane region" description="Helical" evidence="11">
    <location>
        <begin position="264"/>
        <end position="286"/>
    </location>
</feature>
<evidence type="ECO:0000256" key="4">
    <source>
        <dbReference type="ARBA" id="ARBA00022989"/>
    </source>
</evidence>
<evidence type="ECO:0000313" key="12">
    <source>
        <dbReference type="EMBL" id="UQX87048.1"/>
    </source>
</evidence>
<keyword evidence="3 11" id="KW-0812">Transmembrane</keyword>
<comment type="subcellular location">
    <subcellularLocation>
        <location evidence="1">Membrane</location>
        <topology evidence="1">Multi-pass membrane protein</topology>
    </subcellularLocation>
</comment>
<dbReference type="InterPro" id="IPR014743">
    <property type="entry name" value="Cl-channel_core"/>
</dbReference>
<dbReference type="SUPFAM" id="SSF81340">
    <property type="entry name" value="Clc chloride channel"/>
    <property type="match status" value="1"/>
</dbReference>
<evidence type="ECO:0000256" key="1">
    <source>
        <dbReference type="ARBA" id="ARBA00004141"/>
    </source>
</evidence>
<dbReference type="PANTHER" id="PTHR43427:SF6">
    <property type="entry name" value="CHLORIDE CHANNEL PROTEIN CLC-E"/>
    <property type="match status" value="1"/>
</dbReference>
<keyword evidence="8" id="KW-0868">Chloride</keyword>
<protein>
    <submittedName>
        <fullName evidence="12">Chloride channel protein</fullName>
    </submittedName>
</protein>
<keyword evidence="7" id="KW-0869">Chloride channel</keyword>
<dbReference type="Proteomes" id="UP001056336">
    <property type="component" value="Chromosome"/>
</dbReference>
<feature type="transmembrane region" description="Helical" evidence="11">
    <location>
        <begin position="424"/>
        <end position="444"/>
    </location>
</feature>
<feature type="compositionally biased region" description="Low complexity" evidence="10">
    <location>
        <begin position="457"/>
        <end position="468"/>
    </location>
</feature>
<dbReference type="InterPro" id="IPR050368">
    <property type="entry name" value="ClC-type_chloride_channel"/>
</dbReference>
<evidence type="ECO:0000256" key="5">
    <source>
        <dbReference type="ARBA" id="ARBA00023065"/>
    </source>
</evidence>
<feature type="transmembrane region" description="Helical" evidence="11">
    <location>
        <begin position="224"/>
        <end position="244"/>
    </location>
</feature>
<feature type="region of interest" description="Disordered" evidence="10">
    <location>
        <begin position="1"/>
        <end position="38"/>
    </location>
</feature>
<evidence type="ECO:0000313" key="13">
    <source>
        <dbReference type="Proteomes" id="UP001056336"/>
    </source>
</evidence>
<evidence type="ECO:0000256" key="7">
    <source>
        <dbReference type="ARBA" id="ARBA00023173"/>
    </source>
</evidence>
<evidence type="ECO:0000256" key="8">
    <source>
        <dbReference type="ARBA" id="ARBA00023214"/>
    </source>
</evidence>
<dbReference type="EMBL" id="CP097332">
    <property type="protein sequence ID" value="UQX87048.1"/>
    <property type="molecule type" value="Genomic_DNA"/>
</dbReference>
<dbReference type="PRINTS" id="PR00762">
    <property type="entry name" value="CLCHANNEL"/>
</dbReference>
<feature type="transmembrane region" description="Helical" evidence="11">
    <location>
        <begin position="94"/>
        <end position="115"/>
    </location>
</feature>
<keyword evidence="4 11" id="KW-1133">Transmembrane helix</keyword>
<keyword evidence="9" id="KW-0407">Ion channel</keyword>
<keyword evidence="13" id="KW-1185">Reference proteome</keyword>
<evidence type="ECO:0000256" key="6">
    <source>
        <dbReference type="ARBA" id="ARBA00023136"/>
    </source>
</evidence>
<sequence length="477" mass="48703">MTRSKPAKASERLRQPQPYLRTRLPSGRGATEQPNVTGDGEAALSPRFWLALVLTGVATGLLGVALMALLFHVESAAFGYHRGDFQSGVEAASALRRVTSLLIAGVFGGIAWFLLRRYTPGKKSEIDDVLWSQSGELSVRRSTGSSIISEIVIGMGVSLGREAAPKTMGGLSGGLLGRWFGLSGAQQRLLIACGGGAGLAAVYNVPLGGAFFTAEILVGSVSIATMLPALACCGIATVTAWVYLPNQATYLDVPGYHVSPALLVWALLAGPLIGLGAAGYIRGIGWLSHHRITGTPSLFAPLVAFGALGVIGIAYPQLFGNGKDMAHDAFLGGGTIGFLLVLAVLKPAVTALCLASGASGGLFTPVMSTGAVLGGGLGLVWTHLWPGTPVGAYAMVGAAAMIGCAMQAPITGLALVLELTHSGFGLMTPMIIATVIATAAVRYLDGYSIYSARLPARPAAPGPAAVPADGSGGLGDR</sequence>
<proteinExistence type="predicted"/>
<evidence type="ECO:0000256" key="2">
    <source>
        <dbReference type="ARBA" id="ARBA00022448"/>
    </source>
</evidence>
<evidence type="ECO:0000256" key="9">
    <source>
        <dbReference type="ARBA" id="ARBA00023303"/>
    </source>
</evidence>
<dbReference type="RefSeq" id="WP_249769478.1">
    <property type="nucleotide sequence ID" value="NZ_CP097332.1"/>
</dbReference>
<dbReference type="InterPro" id="IPR001807">
    <property type="entry name" value="ClC"/>
</dbReference>
<name>A0ABY4QTQ7_9ACTN</name>
<reference evidence="12" key="1">
    <citation type="journal article" date="2018" name="Int. J. Syst. Evol. Microbiol.">
        <title>Jatrophihabitans telluris sp. nov., isolated from sediment soil of lava forest wetlands and the emended description of the genus Jatrophihabitans.</title>
        <authorList>
            <person name="Lee K.C."/>
            <person name="Suh M.K."/>
            <person name="Eom M.K."/>
            <person name="Kim K.K."/>
            <person name="Kim J.S."/>
            <person name="Kim D.S."/>
            <person name="Ko S.H."/>
            <person name="Shin Y.K."/>
            <person name="Lee J.S."/>
        </authorList>
    </citation>
    <scope>NUCLEOTIDE SEQUENCE</scope>
    <source>
        <strain evidence="12">N237</strain>
    </source>
</reference>
<keyword evidence="2" id="KW-0813">Transport</keyword>
<keyword evidence="5" id="KW-0406">Ion transport</keyword>
<dbReference type="Pfam" id="PF00654">
    <property type="entry name" value="Voltage_CLC"/>
    <property type="match status" value="1"/>
</dbReference>
<evidence type="ECO:0000256" key="11">
    <source>
        <dbReference type="SAM" id="Phobius"/>
    </source>
</evidence>
<dbReference type="Gene3D" id="1.10.3080.10">
    <property type="entry name" value="Clc chloride channel"/>
    <property type="match status" value="1"/>
</dbReference>